<dbReference type="SUPFAM" id="SSF54523">
    <property type="entry name" value="Pili subunits"/>
    <property type="match status" value="1"/>
</dbReference>
<dbReference type="EMBL" id="CP031093">
    <property type="protein sequence ID" value="QCF26073.1"/>
    <property type="molecule type" value="Genomic_DNA"/>
</dbReference>
<dbReference type="Pfam" id="PF03934">
    <property type="entry name" value="T2SSK"/>
    <property type="match status" value="1"/>
</dbReference>
<dbReference type="Proteomes" id="UP000298049">
    <property type="component" value="Chromosome"/>
</dbReference>
<keyword evidence="6" id="KW-0812">Transmembrane</keyword>
<organism evidence="13 14">
    <name type="scientific">Hydrocarboniclastica marina</name>
    <dbReference type="NCBI Taxonomy" id="2259620"/>
    <lineage>
        <taxon>Bacteria</taxon>
        <taxon>Pseudomonadati</taxon>
        <taxon>Pseudomonadota</taxon>
        <taxon>Gammaproteobacteria</taxon>
        <taxon>Alteromonadales</taxon>
        <taxon>Alteromonadaceae</taxon>
        <taxon>Hydrocarboniclastica</taxon>
    </lineage>
</organism>
<evidence type="ECO:0000259" key="11">
    <source>
        <dbReference type="Pfam" id="PF03934"/>
    </source>
</evidence>
<dbReference type="InterPro" id="IPR005628">
    <property type="entry name" value="GspK"/>
</dbReference>
<dbReference type="GO" id="GO:0009306">
    <property type="term" value="P:protein secretion"/>
    <property type="evidence" value="ECO:0007669"/>
    <property type="project" value="InterPro"/>
</dbReference>
<protein>
    <recommendedName>
        <fullName evidence="10">Type II secretion system protein K</fullName>
    </recommendedName>
</protein>
<gene>
    <name evidence="13" type="ORF">soil367_09105</name>
</gene>
<evidence type="ECO:0000256" key="2">
    <source>
        <dbReference type="ARBA" id="ARBA00007246"/>
    </source>
</evidence>
<dbReference type="AlphaFoldDB" id="A0A4P7XHE2"/>
<keyword evidence="8" id="KW-1133">Transmembrane helix</keyword>
<dbReference type="GO" id="GO:0005886">
    <property type="term" value="C:plasma membrane"/>
    <property type="evidence" value="ECO:0007669"/>
    <property type="project" value="UniProtKB-SubCell"/>
</dbReference>
<evidence type="ECO:0000256" key="5">
    <source>
        <dbReference type="ARBA" id="ARBA00022519"/>
    </source>
</evidence>
<dbReference type="SUPFAM" id="SSF158544">
    <property type="entry name" value="GspK insert domain-like"/>
    <property type="match status" value="1"/>
</dbReference>
<dbReference type="InterPro" id="IPR049031">
    <property type="entry name" value="T2SSK_SAM-like_1st"/>
</dbReference>
<dbReference type="InterPro" id="IPR049179">
    <property type="entry name" value="T2SSK_SAM-like_2nd"/>
</dbReference>
<keyword evidence="3 10" id="KW-0813">Transport</keyword>
<evidence type="ECO:0000256" key="1">
    <source>
        <dbReference type="ARBA" id="ARBA00004533"/>
    </source>
</evidence>
<evidence type="ECO:0000256" key="8">
    <source>
        <dbReference type="ARBA" id="ARBA00022989"/>
    </source>
</evidence>
<dbReference type="Pfam" id="PF21687">
    <property type="entry name" value="T2SSK_1st"/>
    <property type="match status" value="1"/>
</dbReference>
<evidence type="ECO:0000256" key="4">
    <source>
        <dbReference type="ARBA" id="ARBA00022475"/>
    </source>
</evidence>
<evidence type="ECO:0000256" key="7">
    <source>
        <dbReference type="ARBA" id="ARBA00022927"/>
    </source>
</evidence>
<dbReference type="InterPro" id="IPR045584">
    <property type="entry name" value="Pilin-like"/>
</dbReference>
<comment type="similarity">
    <text evidence="2 10">Belongs to the GSP K family.</text>
</comment>
<name>A0A4P7XHE2_9ALTE</name>
<evidence type="ECO:0000256" key="6">
    <source>
        <dbReference type="ARBA" id="ARBA00022692"/>
    </source>
</evidence>
<keyword evidence="9 10" id="KW-0472">Membrane</keyword>
<evidence type="ECO:0000313" key="13">
    <source>
        <dbReference type="EMBL" id="QCF26073.1"/>
    </source>
</evidence>
<evidence type="ECO:0000313" key="14">
    <source>
        <dbReference type="Proteomes" id="UP000298049"/>
    </source>
</evidence>
<feature type="domain" description="T2SS protein K second SAM-like" evidence="11">
    <location>
        <begin position="217"/>
        <end position="275"/>
    </location>
</feature>
<dbReference type="NCBIfam" id="NF037980">
    <property type="entry name" value="T2SS_GspK"/>
    <property type="match status" value="1"/>
</dbReference>
<dbReference type="Gene3D" id="1.10.40.60">
    <property type="entry name" value="EpsJ-like"/>
    <property type="match status" value="2"/>
</dbReference>
<comment type="subcellular location">
    <subcellularLocation>
        <location evidence="1 10">Cell inner membrane</location>
    </subcellularLocation>
</comment>
<feature type="domain" description="T2SS protein K first SAM-like" evidence="12">
    <location>
        <begin position="109"/>
        <end position="211"/>
    </location>
</feature>
<evidence type="ECO:0000259" key="12">
    <source>
        <dbReference type="Pfam" id="PF21687"/>
    </source>
</evidence>
<dbReference type="OrthoDB" id="9788973at2"/>
<keyword evidence="5 10" id="KW-0997">Cell inner membrane</keyword>
<keyword evidence="14" id="KW-1185">Reference proteome</keyword>
<accession>A0A4P7XHE2</accession>
<dbReference type="PANTHER" id="PTHR38831:SF1">
    <property type="entry name" value="TYPE II SECRETION SYSTEM PROTEIN K-RELATED"/>
    <property type="match status" value="1"/>
</dbReference>
<dbReference type="KEGG" id="hmi:soil367_09105"/>
<keyword evidence="7" id="KW-0653">Protein transport</keyword>
<keyword evidence="4 10" id="KW-1003">Cell membrane</keyword>
<dbReference type="RefSeq" id="WP_136548795.1">
    <property type="nucleotide sequence ID" value="NZ_CP031093.1"/>
</dbReference>
<dbReference type="Gene3D" id="3.30.1300.30">
    <property type="entry name" value="GSPII I/J protein-like"/>
    <property type="match status" value="1"/>
</dbReference>
<dbReference type="PANTHER" id="PTHR38831">
    <property type="entry name" value="TYPE II SECRETION SYSTEM PROTEIN K"/>
    <property type="match status" value="1"/>
</dbReference>
<sequence>MSRLPRRQRGVALIMVLLAAALATALAGGMMSRQSLMIERASHHLGQQQARSLALGAEVFAKQTLYRDWEEDRNENAFVDHPTEFWAQYAATLPVASGVVEVQVNDRQGLLNLNGIVNPEGQVNILAKERFVRLLEVLEVTSLKVEQVIDWIDANEEPSGAYGAEDGTYLSLDPPYRAANRYFVDVSELRLLGPMTVEDYAALAPNVTALPPGAEGLNINMAPLAVLRSFHPEITEAKAESLIEAREAEPFANVTDFLARDELAALGLTQDGLSVRTSFFDVATQVSVADRTYKLVSSLYRGDDGKLSVISRDAGEDTIITKERVTAEE</sequence>
<proteinExistence type="inferred from homology"/>
<evidence type="ECO:0000256" key="3">
    <source>
        <dbReference type="ARBA" id="ARBA00022448"/>
    </source>
</evidence>
<evidence type="ECO:0000256" key="9">
    <source>
        <dbReference type="ARBA" id="ARBA00023136"/>
    </source>
</evidence>
<dbReference type="InterPro" id="IPR038072">
    <property type="entry name" value="GspK_central_sf"/>
</dbReference>
<reference evidence="13 14" key="1">
    <citation type="submission" date="2018-07" db="EMBL/GenBank/DDBJ databases">
        <title>Marsedoiliclastica nanhaica gen. nov. sp. nov., a novel marine hydrocarbonoclastic bacterium isolated from an in-situ enriched hydrocarbon-degrading consortium in deep-sea sediment.</title>
        <authorList>
            <person name="Dong C."/>
            <person name="Ma T."/>
            <person name="Liu R."/>
            <person name="Shao Z."/>
        </authorList>
    </citation>
    <scope>NUCLEOTIDE SEQUENCE [LARGE SCALE GENOMIC DNA]</scope>
    <source>
        <strain evidence="14">soil36-7</strain>
    </source>
</reference>
<evidence type="ECO:0000256" key="10">
    <source>
        <dbReference type="PIRNR" id="PIRNR002786"/>
    </source>
</evidence>
<dbReference type="PIRSF" id="PIRSF002786">
    <property type="entry name" value="XcpX"/>
    <property type="match status" value="1"/>
</dbReference>